<evidence type="ECO:0000313" key="2">
    <source>
        <dbReference type="EMBL" id="MEU6826970.1"/>
    </source>
</evidence>
<dbReference type="RefSeq" id="WP_359358805.1">
    <property type="nucleotide sequence ID" value="NZ_JBEYXV010000037.1"/>
</dbReference>
<sequence length="58" mass="5994">MRALLAGALLGLLIALFPSVLTLAATVAFAAAVKALPPALFLGLAARLVLAPVRRWSR</sequence>
<keyword evidence="1" id="KW-1133">Transmembrane helix</keyword>
<dbReference type="Proteomes" id="UP001551176">
    <property type="component" value="Unassembled WGS sequence"/>
</dbReference>
<evidence type="ECO:0000256" key="1">
    <source>
        <dbReference type="SAM" id="Phobius"/>
    </source>
</evidence>
<evidence type="ECO:0000313" key="3">
    <source>
        <dbReference type="Proteomes" id="UP001551176"/>
    </source>
</evidence>
<proteinExistence type="predicted"/>
<gene>
    <name evidence="2" type="ORF">ABZ921_40725</name>
</gene>
<name>A0ABV3C2S0_9ACTN</name>
<organism evidence="2 3">
    <name type="scientific">Streptomyces atriruber</name>
    <dbReference type="NCBI Taxonomy" id="545121"/>
    <lineage>
        <taxon>Bacteria</taxon>
        <taxon>Bacillati</taxon>
        <taxon>Actinomycetota</taxon>
        <taxon>Actinomycetes</taxon>
        <taxon>Kitasatosporales</taxon>
        <taxon>Streptomycetaceae</taxon>
        <taxon>Streptomyces</taxon>
    </lineage>
</organism>
<protein>
    <submittedName>
        <fullName evidence="2">Uncharacterized protein</fullName>
    </submittedName>
</protein>
<accession>A0ABV3C2S0</accession>
<keyword evidence="1" id="KW-0812">Transmembrane</keyword>
<comment type="caution">
    <text evidence="2">The sequence shown here is derived from an EMBL/GenBank/DDBJ whole genome shotgun (WGS) entry which is preliminary data.</text>
</comment>
<keyword evidence="3" id="KW-1185">Reference proteome</keyword>
<dbReference type="EMBL" id="JBEYXV010000037">
    <property type="protein sequence ID" value="MEU6826970.1"/>
    <property type="molecule type" value="Genomic_DNA"/>
</dbReference>
<keyword evidence="1" id="KW-0472">Membrane</keyword>
<feature type="transmembrane region" description="Helical" evidence="1">
    <location>
        <begin position="34"/>
        <end position="53"/>
    </location>
</feature>
<reference evidence="2 3" key="1">
    <citation type="submission" date="2024-06" db="EMBL/GenBank/DDBJ databases">
        <title>The Natural Products Discovery Center: Release of the First 8490 Sequenced Strains for Exploring Actinobacteria Biosynthetic Diversity.</title>
        <authorList>
            <person name="Kalkreuter E."/>
            <person name="Kautsar S.A."/>
            <person name="Yang D."/>
            <person name="Bader C.D."/>
            <person name="Teijaro C.N."/>
            <person name="Fluegel L."/>
            <person name="Davis C.M."/>
            <person name="Simpson J.R."/>
            <person name="Lauterbach L."/>
            <person name="Steele A.D."/>
            <person name="Gui C."/>
            <person name="Meng S."/>
            <person name="Li G."/>
            <person name="Viehrig K."/>
            <person name="Ye F."/>
            <person name="Su P."/>
            <person name="Kiefer A.F."/>
            <person name="Nichols A."/>
            <person name="Cepeda A.J."/>
            <person name="Yan W."/>
            <person name="Fan B."/>
            <person name="Jiang Y."/>
            <person name="Adhikari A."/>
            <person name="Zheng C.-J."/>
            <person name="Schuster L."/>
            <person name="Cowan T.M."/>
            <person name="Smanski M.J."/>
            <person name="Chevrette M.G."/>
            <person name="De Carvalho L.P.S."/>
            <person name="Shen B."/>
        </authorList>
    </citation>
    <scope>NUCLEOTIDE SEQUENCE [LARGE SCALE GENOMIC DNA]</scope>
    <source>
        <strain evidence="2 3">NPDC046838</strain>
    </source>
</reference>